<dbReference type="EMBL" id="BQKY01000002">
    <property type="protein sequence ID" value="GJN87799.1"/>
    <property type="molecule type" value="Genomic_DNA"/>
</dbReference>
<feature type="compositionally biased region" description="Polar residues" evidence="1">
    <location>
        <begin position="13"/>
        <end position="22"/>
    </location>
</feature>
<accession>A0AAV5GEM2</accession>
<reference evidence="2 3" key="1">
    <citation type="submission" date="2021-12" db="EMBL/GenBank/DDBJ databases">
        <title>High titer production of polyol ester of fatty acids by Rhodotorula paludigena BS15 towards product separation-free biomass refinery.</title>
        <authorList>
            <person name="Mano J."/>
            <person name="Ono H."/>
            <person name="Tanaka T."/>
            <person name="Naito K."/>
            <person name="Sushida H."/>
            <person name="Ike M."/>
            <person name="Tokuyasu K."/>
            <person name="Kitaoka M."/>
        </authorList>
    </citation>
    <scope>NUCLEOTIDE SEQUENCE [LARGE SCALE GENOMIC DNA]</scope>
    <source>
        <strain evidence="2 3">BS15</strain>
    </source>
</reference>
<name>A0AAV5GEM2_9BASI</name>
<evidence type="ECO:0000313" key="3">
    <source>
        <dbReference type="Proteomes" id="UP001342314"/>
    </source>
</evidence>
<dbReference type="Proteomes" id="UP001342314">
    <property type="component" value="Unassembled WGS sequence"/>
</dbReference>
<comment type="caution">
    <text evidence="2">The sequence shown here is derived from an EMBL/GenBank/DDBJ whole genome shotgun (WGS) entry which is preliminary data.</text>
</comment>
<dbReference type="AlphaFoldDB" id="A0AAV5GEM2"/>
<gene>
    <name evidence="2" type="ORF">Rhopal_000754-T1</name>
</gene>
<keyword evidence="3" id="KW-1185">Reference proteome</keyword>
<feature type="region of interest" description="Disordered" evidence="1">
    <location>
        <begin position="1"/>
        <end position="30"/>
    </location>
</feature>
<evidence type="ECO:0000256" key="1">
    <source>
        <dbReference type="SAM" id="MobiDB-lite"/>
    </source>
</evidence>
<feature type="compositionally biased region" description="Acidic residues" evidence="1">
    <location>
        <begin position="402"/>
        <end position="415"/>
    </location>
</feature>
<sequence length="428" mass="48788">MTAPPTKQEVSPEPSSLPSTQEHPVERPRRSIEREILDIRSHLAELEQRFNAQPAADTVNKTEHIIIDAEPTLDGVEVDVEMPDEVREPPTTFFDREDNVLRCLDCGWEIADECCVSLNDTYYLPQIASEDLLPKRFSPSGLSATNISERDDQLVSSLGYTEAMITAFDITFSAALKGIVLIVDLDMYVELAPDGWKIAERLPTAKSDFAYDAGPFQGDEPTPGQVDEPLRGEWRILVPVSWRIHLGPGDDDGHEFVSTLLDNELHLVEEGCFSSLQWVCLRDAEDNIITRPIYEGEYFVVPATNEEGIVELVSCDDDIEIRQPVFAPVYDLSAWESIYPEDSFDADYGERQRVREEHKLERMLDLVRKTRRMEKLIEWFEQDLSEAEWSSPSRGHSSTNSEGEDSNDELTEEDIERYATRLSEMHDW</sequence>
<proteinExistence type="predicted"/>
<organism evidence="2 3">
    <name type="scientific">Rhodotorula paludigena</name>
    <dbReference type="NCBI Taxonomy" id="86838"/>
    <lineage>
        <taxon>Eukaryota</taxon>
        <taxon>Fungi</taxon>
        <taxon>Dikarya</taxon>
        <taxon>Basidiomycota</taxon>
        <taxon>Pucciniomycotina</taxon>
        <taxon>Microbotryomycetes</taxon>
        <taxon>Sporidiobolales</taxon>
        <taxon>Sporidiobolaceae</taxon>
        <taxon>Rhodotorula</taxon>
    </lineage>
</organism>
<protein>
    <submittedName>
        <fullName evidence="2">Uncharacterized protein</fullName>
    </submittedName>
</protein>
<evidence type="ECO:0000313" key="2">
    <source>
        <dbReference type="EMBL" id="GJN87799.1"/>
    </source>
</evidence>
<feature type="compositionally biased region" description="Polar residues" evidence="1">
    <location>
        <begin position="388"/>
        <end position="401"/>
    </location>
</feature>
<feature type="region of interest" description="Disordered" evidence="1">
    <location>
        <begin position="385"/>
        <end position="416"/>
    </location>
</feature>